<keyword evidence="4" id="KW-1185">Reference proteome</keyword>
<keyword evidence="2" id="KW-0812">Transmembrane</keyword>
<keyword evidence="2" id="KW-1133">Transmembrane helix</keyword>
<comment type="caution">
    <text evidence="3">The sequence shown here is derived from an EMBL/GenBank/DDBJ whole genome shotgun (WGS) entry which is preliminary data.</text>
</comment>
<evidence type="ECO:0000256" key="2">
    <source>
        <dbReference type="SAM" id="Phobius"/>
    </source>
</evidence>
<organism evidence="3 4">
    <name type="scientific">Streptomyces reniochalinae</name>
    <dbReference type="NCBI Taxonomy" id="2250578"/>
    <lineage>
        <taxon>Bacteria</taxon>
        <taxon>Bacillati</taxon>
        <taxon>Actinomycetota</taxon>
        <taxon>Actinomycetes</taxon>
        <taxon>Kitasatosporales</taxon>
        <taxon>Streptomycetaceae</taxon>
        <taxon>Streptomyces</taxon>
    </lineage>
</organism>
<feature type="transmembrane region" description="Helical" evidence="2">
    <location>
        <begin position="96"/>
        <end position="120"/>
    </location>
</feature>
<reference evidence="3 4" key="1">
    <citation type="submission" date="2018-06" db="EMBL/GenBank/DDBJ databases">
        <title>Streptomyces reniochalinae sp. nov. and Streptomyces diacarnus sp. nov. from marine sponges.</title>
        <authorList>
            <person name="Li L."/>
        </authorList>
    </citation>
    <scope>NUCLEOTIDE SEQUENCE [LARGE SCALE GENOMIC DNA]</scope>
    <source>
        <strain evidence="3 4">LHW50302</strain>
    </source>
</reference>
<dbReference type="OrthoDB" id="3543412at2"/>
<sequence length="154" mass="16969">MRIDDPWYDSLSMGGSRPGCAPPPGPVRPPGVRTGPVRTGTREAYLTVQSSAAFREVRGRYRSFVWPAGAAFLLWYLAYVALAVSAPGLMAGEVAGVLNVAMVAGLAQFAATFLLTWWYARHARLRRDRLAFELRWRTQDAVRSARTAAREGAR</sequence>
<evidence type="ECO:0000256" key="1">
    <source>
        <dbReference type="SAM" id="MobiDB-lite"/>
    </source>
</evidence>
<protein>
    <submittedName>
        <fullName evidence="3">DUF485 domain-containing protein</fullName>
    </submittedName>
</protein>
<evidence type="ECO:0000313" key="4">
    <source>
        <dbReference type="Proteomes" id="UP000253507"/>
    </source>
</evidence>
<evidence type="ECO:0000313" key="3">
    <source>
        <dbReference type="EMBL" id="RCG13353.1"/>
    </source>
</evidence>
<feature type="transmembrane region" description="Helical" evidence="2">
    <location>
        <begin position="64"/>
        <end position="84"/>
    </location>
</feature>
<accession>A0A367E5T5</accession>
<proteinExistence type="predicted"/>
<dbReference type="EMBL" id="QOIM01000057">
    <property type="protein sequence ID" value="RCG13353.1"/>
    <property type="molecule type" value="Genomic_DNA"/>
</dbReference>
<name>A0A367E5T5_9ACTN</name>
<keyword evidence="2" id="KW-0472">Membrane</keyword>
<dbReference type="PANTHER" id="PTHR38441">
    <property type="entry name" value="INTEGRAL MEMBRANE PROTEIN-RELATED"/>
    <property type="match status" value="1"/>
</dbReference>
<dbReference type="AlphaFoldDB" id="A0A367E5T5"/>
<dbReference type="Proteomes" id="UP000253507">
    <property type="component" value="Unassembled WGS sequence"/>
</dbReference>
<dbReference type="Pfam" id="PF04341">
    <property type="entry name" value="DUF485"/>
    <property type="match status" value="1"/>
</dbReference>
<dbReference type="InterPro" id="IPR007436">
    <property type="entry name" value="DUF485"/>
</dbReference>
<dbReference type="RefSeq" id="WP_114019421.1">
    <property type="nucleotide sequence ID" value="NZ_QOIM01000057.1"/>
</dbReference>
<feature type="region of interest" description="Disordered" evidence="1">
    <location>
        <begin position="13"/>
        <end position="34"/>
    </location>
</feature>
<gene>
    <name evidence="3" type="ORF">DQ392_33250</name>
</gene>
<dbReference type="PANTHER" id="PTHR38441:SF1">
    <property type="entry name" value="MEMBRANE PROTEIN"/>
    <property type="match status" value="1"/>
</dbReference>
<feature type="compositionally biased region" description="Pro residues" evidence="1">
    <location>
        <begin position="20"/>
        <end position="29"/>
    </location>
</feature>